<protein>
    <recommendedName>
        <fullName evidence="4">LamG domain-containing protein</fullName>
    </recommendedName>
</protein>
<dbReference type="AlphaFoldDB" id="A0A7X0IIJ4"/>
<reference evidence="2 3" key="1">
    <citation type="submission" date="2020-08" db="EMBL/GenBank/DDBJ databases">
        <title>Sequencing the genomes of 1000 actinobacteria strains.</title>
        <authorList>
            <person name="Klenk H.-P."/>
        </authorList>
    </citation>
    <scope>NUCLEOTIDE SEQUENCE [LARGE SCALE GENOMIC DNA]</scope>
    <source>
        <strain evidence="2 3">DSM 44936</strain>
    </source>
</reference>
<dbReference type="RefSeq" id="WP_184985480.1">
    <property type="nucleotide sequence ID" value="NZ_BAAALO010000019.1"/>
</dbReference>
<dbReference type="SUPFAM" id="SSF49899">
    <property type="entry name" value="Concanavalin A-like lectins/glucanases"/>
    <property type="match status" value="1"/>
</dbReference>
<evidence type="ECO:0000313" key="3">
    <source>
        <dbReference type="Proteomes" id="UP000555564"/>
    </source>
</evidence>
<dbReference type="InterPro" id="IPR013320">
    <property type="entry name" value="ConA-like_dom_sf"/>
</dbReference>
<feature type="region of interest" description="Disordered" evidence="1">
    <location>
        <begin position="84"/>
        <end position="103"/>
    </location>
</feature>
<evidence type="ECO:0008006" key="4">
    <source>
        <dbReference type="Google" id="ProtNLM"/>
    </source>
</evidence>
<feature type="compositionally biased region" description="Basic and acidic residues" evidence="1">
    <location>
        <begin position="90"/>
        <end position="101"/>
    </location>
</feature>
<proteinExistence type="predicted"/>
<dbReference type="Pfam" id="PF13385">
    <property type="entry name" value="Laminin_G_3"/>
    <property type="match status" value="1"/>
</dbReference>
<evidence type="ECO:0000313" key="2">
    <source>
        <dbReference type="EMBL" id="MBB6475852.1"/>
    </source>
</evidence>
<name>A0A7X0IIJ4_9ACTN</name>
<dbReference type="EMBL" id="JACHIU010000001">
    <property type="protein sequence ID" value="MBB6475852.1"/>
    <property type="molecule type" value="Genomic_DNA"/>
</dbReference>
<comment type="caution">
    <text evidence="2">The sequence shown here is derived from an EMBL/GenBank/DDBJ whole genome shotgun (WGS) entry which is preliminary data.</text>
</comment>
<dbReference type="Proteomes" id="UP000555564">
    <property type="component" value="Unassembled WGS sequence"/>
</dbReference>
<organism evidence="2 3">
    <name type="scientific">Sphaerisporangium rubeum</name>
    <dbReference type="NCBI Taxonomy" id="321317"/>
    <lineage>
        <taxon>Bacteria</taxon>
        <taxon>Bacillati</taxon>
        <taxon>Actinomycetota</taxon>
        <taxon>Actinomycetes</taxon>
        <taxon>Streptosporangiales</taxon>
        <taxon>Streptosporangiaceae</taxon>
        <taxon>Sphaerisporangium</taxon>
    </lineage>
</organism>
<dbReference type="Gene3D" id="2.60.120.200">
    <property type="match status" value="1"/>
</dbReference>
<accession>A0A7X0IIJ4</accession>
<sequence length="890" mass="94670">MTAGLVLYWRLDDLTPENRAVDSSGNRLNGNVEGDPGVRADERFGSCLVLDGRADALTVPDDPALRLTAYTVSVWVHMAQPMAAPAKGDVPPRDAKADPPKNAKGAVAPVLARDAVFVAGKADGFALSLDARGVVRHAVPVDGDRSAAYATEPGSFDWNRWRHVAVTCDGKVAAVYLDGVQAARYTLPGDPLPGRAALTVGRDPAARRAYLNGATAHLRIYDAALSEQEIRRDMAADEAALAAFVRAHPLDFELTGAGEQPVLYIDDDPAGQPMTLRLVNSSRQDLELRAPGAVRVSAADHHVALAFRPGTLAASATPGVVTPGWSMAAAPDGATLYLLHDTAAVIKPGAALPVDLRGLKADGAGGTRGTRVELAYRLLGYANEPGELTGTRRRYLDVVNHRGRPDIPLDVGFAGGDRVLSDGVTPGSLRLRVVNVSHDTAVALTGEATAGDAASAFTVGFDVQHQGEARPWALTESGRAGNVHLTLGATAVSWDVTREDLGQRVRWTLKPRDGTSLPPGGFLDLTLTGVYALDSPGHAPVVVAYRNIPGYQDGFRTVVAERAPLLFTASEVVIGTATPSARLTVSAADGHLQLRRESDAGGGGRLLFLDLYQDATDGELETVHPAVRFTHAGRFAHRVEARADGFHLRSGDLASDTPADLTAGRASVTALRVAGTGEDANGTTLVLGPTERTNLRLGYHDQYGWIQSHNSKPLAVNPLGNNVGIGTTTVPARLTVGSASEHLQLRRDATTAGKVLFLELYQADTAANVLTYPAIRFHHSNKFWHRVEARPDGFHLKTGAMDADTLVPLVASGATLGSLTIGATTIGENELKILRRLAAGALEFDLYNIAQSEYAFAGTYTFTDNRRYVFTWGEKNQRVSQGRWRLTFPS</sequence>
<gene>
    <name evidence="2" type="ORF">BJ992_005283</name>
</gene>
<keyword evidence="3" id="KW-1185">Reference proteome</keyword>
<evidence type="ECO:0000256" key="1">
    <source>
        <dbReference type="SAM" id="MobiDB-lite"/>
    </source>
</evidence>